<dbReference type="InterPro" id="IPR000719">
    <property type="entry name" value="Prot_kinase_dom"/>
</dbReference>
<dbReference type="SUPFAM" id="SSF56112">
    <property type="entry name" value="Protein kinase-like (PK-like)"/>
    <property type="match status" value="2"/>
</dbReference>
<dbReference type="PANTHER" id="PTHR44329:SF214">
    <property type="entry name" value="PROTEIN KINASE DOMAIN-CONTAINING PROTEIN"/>
    <property type="match status" value="1"/>
</dbReference>
<dbReference type="GO" id="GO:0004674">
    <property type="term" value="F:protein serine/threonine kinase activity"/>
    <property type="evidence" value="ECO:0007669"/>
    <property type="project" value="UniProtKB-KW"/>
</dbReference>
<dbReference type="PANTHER" id="PTHR44329">
    <property type="entry name" value="SERINE/THREONINE-PROTEIN KINASE TNNI3K-RELATED"/>
    <property type="match status" value="1"/>
</dbReference>
<name>A0A225W888_9STRA</name>
<dbReference type="Proteomes" id="UP000198211">
    <property type="component" value="Unassembled WGS sequence"/>
</dbReference>
<dbReference type="EMBL" id="NBNE01001638">
    <property type="protein sequence ID" value="OWZ13217.1"/>
    <property type="molecule type" value="Genomic_DNA"/>
</dbReference>
<protein>
    <submittedName>
        <fullName evidence="2">Serine/threonine protein kinase</fullName>
    </submittedName>
</protein>
<comment type="caution">
    <text evidence="2">The sequence shown here is derived from an EMBL/GenBank/DDBJ whole genome shotgun (WGS) entry which is preliminary data.</text>
</comment>
<keyword evidence="2" id="KW-0418">Kinase</keyword>
<keyword evidence="2" id="KW-0808">Transferase</keyword>
<feature type="domain" description="Protein kinase" evidence="1">
    <location>
        <begin position="130"/>
        <end position="413"/>
    </location>
</feature>
<reference evidence="3" key="1">
    <citation type="submission" date="2017-03" db="EMBL/GenBank/DDBJ databases">
        <title>Phytopthora megakarya and P. palmivora, two closely related causual agents of cacao black pod achieved similar genome size and gene model numbers by different mechanisms.</title>
        <authorList>
            <person name="Ali S."/>
            <person name="Shao J."/>
            <person name="Larry D.J."/>
            <person name="Kronmiller B."/>
            <person name="Shen D."/>
            <person name="Strem M.D."/>
            <person name="Melnick R.L."/>
            <person name="Guiltinan M.J."/>
            <person name="Tyler B.M."/>
            <person name="Meinhardt L.W."/>
            <person name="Bailey B.A."/>
        </authorList>
    </citation>
    <scope>NUCLEOTIDE SEQUENCE [LARGE SCALE GENOMIC DNA]</scope>
    <source>
        <strain evidence="3">zdho120</strain>
    </source>
</reference>
<keyword evidence="3" id="KW-1185">Reference proteome</keyword>
<dbReference type="OrthoDB" id="124719at2759"/>
<dbReference type="InterPro" id="IPR001245">
    <property type="entry name" value="Ser-Thr/Tyr_kinase_cat_dom"/>
</dbReference>
<evidence type="ECO:0000313" key="3">
    <source>
        <dbReference type="Proteomes" id="UP000198211"/>
    </source>
</evidence>
<proteinExistence type="predicted"/>
<dbReference type="SMART" id="SM00220">
    <property type="entry name" value="S_TKc"/>
    <property type="match status" value="1"/>
</dbReference>
<keyword evidence="2" id="KW-0723">Serine/threonine-protein kinase</keyword>
<dbReference type="STRING" id="4795.A0A225W888"/>
<dbReference type="GO" id="GO:0005524">
    <property type="term" value="F:ATP binding"/>
    <property type="evidence" value="ECO:0007669"/>
    <property type="project" value="InterPro"/>
</dbReference>
<dbReference type="Pfam" id="PF07714">
    <property type="entry name" value="PK_Tyr_Ser-Thr"/>
    <property type="match status" value="1"/>
</dbReference>
<dbReference type="AlphaFoldDB" id="A0A225W888"/>
<sequence length="672" mass="77070">MFKELHSMLDYAENELHGNFEEVVNTSIHSNLSETYRDLTKWQKKWERDREEQISLLTTFVENATDRQLIREIKEDKVEEVVRGLKQVIDRNVAGSLLELVKITFNRVINYCRLTNIQFVDWFISEDDLLFDNSPAKMGTFGAVRSARWFHDDGCTRVIVKQIYPDTSYDAEKDFFNELERWSNVADEHILKFYGGSHISKPRMFVCEYATCNLRSFCDVWDNWKFVWPLFLQAAQGLKALHTQGVIHGSLKCSNIMVTEDKTAKLMDFGFDSARAHAIVPNSDVATARAAEVRWKPKEVIEEPDLAKQRVESDIYSLGMCMIEAITELNPYRLDTDMVAMDKIMRGEKPRISYSRLHDSILEVTDIIMRGEKHRRPFTVHDSSWNLIEMLCDSDKTKRPLLDEVIEMIRDFVLSYAETKCKVSERNLLPRHVKTLNKAAAWKKIYEAAIDLQNLHDRGIIHADVKPANICIGRDGKAHLFGFTIKKGNFTSTIPDDEKSRWLASEGLSGSILSQASDVYALGMCIIYIVSQAPPWGTDISDAEVKLQVLDKGAVVPRPKGFSNDEWALVERLCAYNPTNRMKIGDVIKQLSKWVATNDTSAWRLPQAVIEFSTDSPFATTPLTMHFVGKWKDAKVTVEMLTNKSDETKRNFQRVADLWFSLKHPTVVPLFG</sequence>
<evidence type="ECO:0000313" key="2">
    <source>
        <dbReference type="EMBL" id="OWZ13217.1"/>
    </source>
</evidence>
<dbReference type="InterPro" id="IPR011009">
    <property type="entry name" value="Kinase-like_dom_sf"/>
</dbReference>
<gene>
    <name evidence="2" type="ORF">PHMEG_00013496</name>
</gene>
<dbReference type="Pfam" id="PF00069">
    <property type="entry name" value="Pkinase"/>
    <property type="match status" value="1"/>
</dbReference>
<dbReference type="InterPro" id="IPR051681">
    <property type="entry name" value="Ser/Thr_Kinases-Pseudokinases"/>
</dbReference>
<organism evidence="2 3">
    <name type="scientific">Phytophthora megakarya</name>
    <dbReference type="NCBI Taxonomy" id="4795"/>
    <lineage>
        <taxon>Eukaryota</taxon>
        <taxon>Sar</taxon>
        <taxon>Stramenopiles</taxon>
        <taxon>Oomycota</taxon>
        <taxon>Peronosporomycetes</taxon>
        <taxon>Peronosporales</taxon>
        <taxon>Peronosporaceae</taxon>
        <taxon>Phytophthora</taxon>
    </lineage>
</organism>
<dbReference type="CDD" id="cd00180">
    <property type="entry name" value="PKc"/>
    <property type="match status" value="1"/>
</dbReference>
<feature type="non-terminal residue" evidence="2">
    <location>
        <position position="672"/>
    </location>
</feature>
<dbReference type="PROSITE" id="PS50011">
    <property type="entry name" value="PROTEIN_KINASE_DOM"/>
    <property type="match status" value="1"/>
</dbReference>
<evidence type="ECO:0000259" key="1">
    <source>
        <dbReference type="PROSITE" id="PS50011"/>
    </source>
</evidence>
<accession>A0A225W888</accession>
<dbReference type="Gene3D" id="1.10.510.10">
    <property type="entry name" value="Transferase(Phosphotransferase) domain 1"/>
    <property type="match status" value="2"/>
</dbReference>